<feature type="transmembrane region" description="Helical" evidence="7">
    <location>
        <begin position="535"/>
        <end position="562"/>
    </location>
</feature>
<dbReference type="PANTHER" id="PTHR33406:SF6">
    <property type="entry name" value="MEMBRANE PROTEIN YDGH-RELATED"/>
    <property type="match status" value="1"/>
</dbReference>
<feature type="transmembrane region" description="Helical" evidence="7">
    <location>
        <begin position="617"/>
        <end position="640"/>
    </location>
</feature>
<feature type="transmembrane region" description="Helical" evidence="7">
    <location>
        <begin position="583"/>
        <end position="611"/>
    </location>
</feature>
<evidence type="ECO:0000256" key="7">
    <source>
        <dbReference type="SAM" id="Phobius"/>
    </source>
</evidence>
<name>A0A9W6MD80_9ACTN</name>
<sequence>MRFLTGRRSKWAVLLVWAALAMSVASLARHANDVTDNNIAEFTPAAADSSKVRELLAKETSGQDMPAVVVYVRDSGITPADRARAEHDLPGVRPIPSADGRALLAVQPVNGADDGTAYDTLTAIRQRVGKDVPDGLKVAVTGPAAFYVDGADAFLDADLTLLLVTLAAVAVFLLLIYRSPVLWLLPLLAACLATGVSQGLVYLLVQGTGLVVTGMGLGILTALVFGAGTDYALLLIARYREELRAQGDRHLAMATALRATLPVLAASAATVLLGVCCLLVADMRSSASLAPVAAVGVVCAFAAMTTLLPALLLVFGRWIFWPLVPRIGSVAREGLWSRAGTLVSRRPRAVWAVTVLGLTALCAGLAGARIGIPGTEAYTSPPESIVGQRLLSDHFPGGMSAPIEVIAESGHAARIARTPGVARIVSATPYGDRTRFRVAPTDPPESERAEQTVLRLREIPGALVGGQSAQQLDTALAQQRDLRLVVPLALAVILVVLVLLLRSILAPLLLVATVVLSFGTALGAGWLIFDRILGLPALGFDAILLGFVFLVALGVDYNIFLVHRVREEVSRTGDHRRGVLSGLAHTGPVITGAGLVLAATFTALTVLPLVWAVEFGLIVAVGVLIDTFLVRSVLVPALLLDIGERVWWPSRPGGERARPRPARTLVR</sequence>
<dbReference type="Gene3D" id="1.20.1640.10">
    <property type="entry name" value="Multidrug efflux transporter AcrB transmembrane domain"/>
    <property type="match status" value="2"/>
</dbReference>
<feature type="transmembrane region" description="Helical" evidence="7">
    <location>
        <begin position="184"/>
        <end position="205"/>
    </location>
</feature>
<dbReference type="Proteomes" id="UP001143474">
    <property type="component" value="Unassembled WGS sequence"/>
</dbReference>
<evidence type="ECO:0000256" key="8">
    <source>
        <dbReference type="SAM" id="SignalP"/>
    </source>
</evidence>
<dbReference type="InterPro" id="IPR050545">
    <property type="entry name" value="Mycobact_MmpL"/>
</dbReference>
<feature type="signal peptide" evidence="8">
    <location>
        <begin position="1"/>
        <end position="31"/>
    </location>
</feature>
<dbReference type="SUPFAM" id="SSF82866">
    <property type="entry name" value="Multidrug efflux transporter AcrB transmembrane domain"/>
    <property type="match status" value="2"/>
</dbReference>
<comment type="caution">
    <text evidence="10">The sequence shown here is derived from an EMBL/GenBank/DDBJ whole genome shotgun (WGS) entry which is preliminary data.</text>
</comment>
<evidence type="ECO:0000313" key="11">
    <source>
        <dbReference type="Proteomes" id="UP001143474"/>
    </source>
</evidence>
<keyword evidence="4 7" id="KW-0812">Transmembrane</keyword>
<comment type="subcellular location">
    <subcellularLocation>
        <location evidence="1">Cell membrane</location>
        <topology evidence="1">Multi-pass membrane protein</topology>
    </subcellularLocation>
</comment>
<feature type="transmembrane region" description="Helical" evidence="7">
    <location>
        <begin position="211"/>
        <end position="236"/>
    </location>
</feature>
<feature type="transmembrane region" description="Helical" evidence="7">
    <location>
        <begin position="349"/>
        <end position="372"/>
    </location>
</feature>
<evidence type="ECO:0000259" key="9">
    <source>
        <dbReference type="PROSITE" id="PS50156"/>
    </source>
</evidence>
<keyword evidence="11" id="KW-1185">Reference proteome</keyword>
<comment type="similarity">
    <text evidence="2">Belongs to the resistance-nodulation-cell division (RND) (TC 2.A.6) family. MmpL subfamily.</text>
</comment>
<keyword evidence="8" id="KW-0732">Signal</keyword>
<reference evidence="10" key="2">
    <citation type="submission" date="2023-01" db="EMBL/GenBank/DDBJ databases">
        <authorList>
            <person name="Sun Q."/>
            <person name="Evtushenko L."/>
        </authorList>
    </citation>
    <scope>NUCLEOTIDE SEQUENCE</scope>
    <source>
        <strain evidence="10">VKM Ac-2007</strain>
    </source>
</reference>
<feature type="transmembrane region" description="Helical" evidence="7">
    <location>
        <begin position="482"/>
        <end position="501"/>
    </location>
</feature>
<dbReference type="PROSITE" id="PS50156">
    <property type="entry name" value="SSD"/>
    <property type="match status" value="1"/>
</dbReference>
<feature type="transmembrane region" description="Helical" evidence="7">
    <location>
        <begin position="293"/>
        <end position="316"/>
    </location>
</feature>
<reference evidence="10" key="1">
    <citation type="journal article" date="2014" name="Int. J. Syst. Evol. Microbiol.">
        <title>Complete genome sequence of Corynebacterium casei LMG S-19264T (=DSM 44701T), isolated from a smear-ripened cheese.</title>
        <authorList>
            <consortium name="US DOE Joint Genome Institute (JGI-PGF)"/>
            <person name="Walter F."/>
            <person name="Albersmeier A."/>
            <person name="Kalinowski J."/>
            <person name="Ruckert C."/>
        </authorList>
    </citation>
    <scope>NUCLEOTIDE SEQUENCE</scope>
    <source>
        <strain evidence="10">VKM Ac-2007</strain>
    </source>
</reference>
<feature type="chain" id="PRO_5040747608" evidence="8">
    <location>
        <begin position="32"/>
        <end position="667"/>
    </location>
</feature>
<dbReference type="GO" id="GO:0005886">
    <property type="term" value="C:plasma membrane"/>
    <property type="evidence" value="ECO:0007669"/>
    <property type="project" value="UniProtKB-SubCell"/>
</dbReference>
<feature type="transmembrane region" description="Helical" evidence="7">
    <location>
        <begin position="159"/>
        <end position="177"/>
    </location>
</feature>
<dbReference type="InterPro" id="IPR004869">
    <property type="entry name" value="MMPL_dom"/>
</dbReference>
<feature type="transmembrane region" description="Helical" evidence="7">
    <location>
        <begin position="508"/>
        <end position="529"/>
    </location>
</feature>
<feature type="domain" description="SSD" evidence="9">
    <location>
        <begin position="544"/>
        <end position="640"/>
    </location>
</feature>
<evidence type="ECO:0000256" key="3">
    <source>
        <dbReference type="ARBA" id="ARBA00022475"/>
    </source>
</evidence>
<dbReference type="RefSeq" id="WP_271217979.1">
    <property type="nucleotide sequence ID" value="NZ_BAAAVD010000045.1"/>
</dbReference>
<evidence type="ECO:0000256" key="5">
    <source>
        <dbReference type="ARBA" id="ARBA00022989"/>
    </source>
</evidence>
<gene>
    <name evidence="10" type="ORF">GCM10017600_29290</name>
</gene>
<proteinExistence type="inferred from homology"/>
<keyword evidence="6 7" id="KW-0472">Membrane</keyword>
<evidence type="ECO:0000256" key="2">
    <source>
        <dbReference type="ARBA" id="ARBA00010157"/>
    </source>
</evidence>
<evidence type="ECO:0000256" key="1">
    <source>
        <dbReference type="ARBA" id="ARBA00004651"/>
    </source>
</evidence>
<protein>
    <submittedName>
        <fullName evidence="10">Membrane protein</fullName>
    </submittedName>
</protein>
<keyword evidence="3" id="KW-1003">Cell membrane</keyword>
<keyword evidence="5 7" id="KW-1133">Transmembrane helix</keyword>
<dbReference type="Pfam" id="PF03176">
    <property type="entry name" value="MMPL"/>
    <property type="match status" value="2"/>
</dbReference>
<evidence type="ECO:0000256" key="6">
    <source>
        <dbReference type="ARBA" id="ARBA00023136"/>
    </source>
</evidence>
<dbReference type="AlphaFoldDB" id="A0A9W6MD80"/>
<evidence type="ECO:0000313" key="10">
    <source>
        <dbReference type="EMBL" id="GLK09523.1"/>
    </source>
</evidence>
<accession>A0A9W6MD80</accession>
<evidence type="ECO:0000256" key="4">
    <source>
        <dbReference type="ARBA" id="ARBA00022692"/>
    </source>
</evidence>
<dbReference type="InterPro" id="IPR000731">
    <property type="entry name" value="SSD"/>
</dbReference>
<dbReference type="EMBL" id="BSEV01000005">
    <property type="protein sequence ID" value="GLK09523.1"/>
    <property type="molecule type" value="Genomic_DNA"/>
</dbReference>
<dbReference type="PANTHER" id="PTHR33406">
    <property type="entry name" value="MEMBRANE PROTEIN MJ1562-RELATED"/>
    <property type="match status" value="1"/>
</dbReference>
<organism evidence="10 11">
    <name type="scientific">Streptosporangium carneum</name>
    <dbReference type="NCBI Taxonomy" id="47481"/>
    <lineage>
        <taxon>Bacteria</taxon>
        <taxon>Bacillati</taxon>
        <taxon>Actinomycetota</taxon>
        <taxon>Actinomycetes</taxon>
        <taxon>Streptosporangiales</taxon>
        <taxon>Streptosporangiaceae</taxon>
        <taxon>Streptosporangium</taxon>
    </lineage>
</organism>
<feature type="transmembrane region" description="Helical" evidence="7">
    <location>
        <begin position="257"/>
        <end position="281"/>
    </location>
</feature>